<comment type="caution">
    <text evidence="2">The sequence shown here is derived from an EMBL/GenBank/DDBJ whole genome shotgun (WGS) entry which is preliminary data.</text>
</comment>
<protein>
    <submittedName>
        <fullName evidence="2">Uncharacterized protein</fullName>
    </submittedName>
</protein>
<sequence>MISKPDVENYFIRELDQRLAFLSGYFVSLHFLFINRQMSLL</sequence>
<evidence type="ECO:0000256" key="1">
    <source>
        <dbReference type="SAM" id="Phobius"/>
    </source>
</evidence>
<feature type="transmembrane region" description="Helical" evidence="1">
    <location>
        <begin position="19"/>
        <end position="35"/>
    </location>
</feature>
<organism evidence="2 3">
    <name type="scientific">Dysgonomonas mossii DSM 22836</name>
    <dbReference type="NCBI Taxonomy" id="742767"/>
    <lineage>
        <taxon>Bacteria</taxon>
        <taxon>Pseudomonadati</taxon>
        <taxon>Bacteroidota</taxon>
        <taxon>Bacteroidia</taxon>
        <taxon>Bacteroidales</taxon>
        <taxon>Dysgonomonadaceae</taxon>
        <taxon>Dysgonomonas</taxon>
    </lineage>
</organism>
<keyword evidence="3" id="KW-1185">Reference proteome</keyword>
<evidence type="ECO:0000313" key="3">
    <source>
        <dbReference type="Proteomes" id="UP000006420"/>
    </source>
</evidence>
<dbReference type="STRING" id="742767.HMPREF9456_01820"/>
<dbReference type="Proteomes" id="UP000006420">
    <property type="component" value="Unassembled WGS sequence"/>
</dbReference>
<keyword evidence="1" id="KW-0472">Membrane</keyword>
<evidence type="ECO:0000313" key="2">
    <source>
        <dbReference type="EMBL" id="EGK03753.1"/>
    </source>
</evidence>
<dbReference type="AlphaFoldDB" id="F8X058"/>
<name>F8X058_9BACT</name>
<reference evidence="2 3" key="1">
    <citation type="submission" date="2011-04" db="EMBL/GenBank/DDBJ databases">
        <title>The Genome Sequence of Dysgonomonas mossii DSM 22836.</title>
        <authorList>
            <consortium name="The Broad Institute Genome Sequencing Platform"/>
            <person name="Earl A."/>
            <person name="Ward D."/>
            <person name="Feldgarden M."/>
            <person name="Gevers D."/>
            <person name="Pudlo N."/>
            <person name="Martens E."/>
            <person name="Allen-Vercoe E."/>
            <person name="Young S.K."/>
            <person name="Zeng Q."/>
            <person name="Gargeya S."/>
            <person name="Fitzgerald M."/>
            <person name="Haas B."/>
            <person name="Abouelleil A."/>
            <person name="Alvarado L."/>
            <person name="Arachchi H.M."/>
            <person name="Berlin A."/>
            <person name="Brown A."/>
            <person name="Chapman S.B."/>
            <person name="Chen Z."/>
            <person name="Dunbar C."/>
            <person name="Freedman E."/>
            <person name="Gearin G."/>
            <person name="Gellesch M."/>
            <person name="Goldberg J."/>
            <person name="Griggs A."/>
            <person name="Gujja S."/>
            <person name="Heiman D."/>
            <person name="Howarth C."/>
            <person name="Larson L."/>
            <person name="Lui A."/>
            <person name="MacDonald P.J.P."/>
            <person name="Mehta T."/>
            <person name="Montmayeur A."/>
            <person name="Murphy C."/>
            <person name="Neiman D."/>
            <person name="Pearson M."/>
            <person name="Priest M."/>
            <person name="Roberts A."/>
            <person name="Saif S."/>
            <person name="Shea T."/>
            <person name="Shenoy N."/>
            <person name="Sisk P."/>
            <person name="Stolte C."/>
            <person name="Sykes S."/>
            <person name="Yandava C."/>
            <person name="Wortman J."/>
            <person name="Nusbaum C."/>
            <person name="Birren B."/>
        </authorList>
    </citation>
    <scope>NUCLEOTIDE SEQUENCE [LARGE SCALE GENOMIC DNA]</scope>
    <source>
        <strain evidence="2 3">DSM 22836</strain>
    </source>
</reference>
<accession>F8X058</accession>
<keyword evidence="1" id="KW-1133">Transmembrane helix</keyword>
<dbReference type="EMBL" id="ADLW01000006">
    <property type="protein sequence ID" value="EGK03753.1"/>
    <property type="molecule type" value="Genomic_DNA"/>
</dbReference>
<gene>
    <name evidence="2" type="ORF">HMPREF9456_01820</name>
</gene>
<proteinExistence type="predicted"/>
<keyword evidence="1" id="KW-0812">Transmembrane</keyword>
<dbReference type="HOGENOM" id="CLU_3269196_0_0_10"/>